<keyword evidence="1" id="KW-0812">Transmembrane</keyword>
<dbReference type="KEGG" id="yey:Y11_35541"/>
<dbReference type="PATRIC" id="fig|930944.6.peg.3537"/>
<keyword evidence="1" id="KW-0472">Membrane</keyword>
<sequence length="41" mass="4682">MQMIITITINIFIALYNLSLISFGRKALFGSKKIIKILLIK</sequence>
<gene>
    <name evidence="2" type="ordered locus">Y11_35541</name>
</gene>
<organism evidence="2 3">
    <name type="scientific">Yersinia enterocolitica subsp. palearctica serotype O:3 (strain DSM 13030 / CIP 106945 / Y11)</name>
    <dbReference type="NCBI Taxonomy" id="930944"/>
    <lineage>
        <taxon>Bacteria</taxon>
        <taxon>Pseudomonadati</taxon>
        <taxon>Pseudomonadota</taxon>
        <taxon>Gammaproteobacteria</taxon>
        <taxon>Enterobacterales</taxon>
        <taxon>Yersiniaceae</taxon>
        <taxon>Yersinia</taxon>
    </lineage>
</organism>
<protein>
    <submittedName>
        <fullName evidence="2">Uncharacterized protein</fullName>
    </submittedName>
</protein>
<dbReference type="HOGENOM" id="CLU_3279027_0_0_6"/>
<proteinExistence type="predicted"/>
<accession>A0A0H3NVG1</accession>
<dbReference type="AlphaFoldDB" id="A0A0H3NVG1"/>
<evidence type="ECO:0000313" key="2">
    <source>
        <dbReference type="EMBL" id="CBY28976.1"/>
    </source>
</evidence>
<dbReference type="EMBL" id="FR729477">
    <property type="protein sequence ID" value="CBY28976.1"/>
    <property type="molecule type" value="Genomic_DNA"/>
</dbReference>
<evidence type="ECO:0000256" key="1">
    <source>
        <dbReference type="SAM" id="Phobius"/>
    </source>
</evidence>
<reference evidence="2 3" key="1">
    <citation type="journal article" date="2011" name="J. Bacteriol.">
        <title>Complete genome sequence of Yersinia enterocolitica subsp. palearctica serogroup O:3.</title>
        <authorList>
            <person name="Batzilla J."/>
            <person name="Hoper D."/>
            <person name="Antonenka U."/>
            <person name="Heesemann J."/>
            <person name="Rakin A."/>
        </authorList>
    </citation>
    <scope>NUCLEOTIDE SEQUENCE [LARGE SCALE GENOMIC DNA]</scope>
    <source>
        <strain evidence="3">DSM 13030 / CIP 106945 / Y11</strain>
    </source>
</reference>
<evidence type="ECO:0000313" key="3">
    <source>
        <dbReference type="Proteomes" id="UP000008084"/>
    </source>
</evidence>
<keyword evidence="1" id="KW-1133">Transmembrane helix</keyword>
<name>A0A0H3NVG1_YERE1</name>
<feature type="transmembrane region" description="Helical" evidence="1">
    <location>
        <begin position="6"/>
        <end position="24"/>
    </location>
</feature>
<dbReference type="Proteomes" id="UP000008084">
    <property type="component" value="Chromosome"/>
</dbReference>